<accession>A0A392SNX5</accession>
<sequence>PSSRAASTPEEKHKEQSYTARCAEPSRALRQHQKVKPPWHTCTARCAKNRTSCRKRDFA</sequence>
<feature type="non-terminal residue" evidence="2">
    <location>
        <position position="1"/>
    </location>
</feature>
<dbReference type="EMBL" id="LXQA010418766">
    <property type="protein sequence ID" value="MCI50588.1"/>
    <property type="molecule type" value="Genomic_DNA"/>
</dbReference>
<keyword evidence="3" id="KW-1185">Reference proteome</keyword>
<evidence type="ECO:0000256" key="1">
    <source>
        <dbReference type="SAM" id="MobiDB-lite"/>
    </source>
</evidence>
<comment type="caution">
    <text evidence="2">The sequence shown here is derived from an EMBL/GenBank/DDBJ whole genome shotgun (WGS) entry which is preliminary data.</text>
</comment>
<feature type="region of interest" description="Disordered" evidence="1">
    <location>
        <begin position="1"/>
        <end position="37"/>
    </location>
</feature>
<reference evidence="2 3" key="1">
    <citation type="journal article" date="2018" name="Front. Plant Sci.">
        <title>Red Clover (Trifolium pratense) and Zigzag Clover (T. medium) - A Picture of Genomic Similarities and Differences.</title>
        <authorList>
            <person name="Dluhosova J."/>
            <person name="Istvanek J."/>
            <person name="Nedelnik J."/>
            <person name="Repkova J."/>
        </authorList>
    </citation>
    <scope>NUCLEOTIDE SEQUENCE [LARGE SCALE GENOMIC DNA]</scope>
    <source>
        <strain evidence="3">cv. 10/8</strain>
        <tissue evidence="2">Leaf</tissue>
    </source>
</reference>
<evidence type="ECO:0000313" key="2">
    <source>
        <dbReference type="EMBL" id="MCI50588.1"/>
    </source>
</evidence>
<proteinExistence type="predicted"/>
<organism evidence="2 3">
    <name type="scientific">Trifolium medium</name>
    <dbReference type="NCBI Taxonomy" id="97028"/>
    <lineage>
        <taxon>Eukaryota</taxon>
        <taxon>Viridiplantae</taxon>
        <taxon>Streptophyta</taxon>
        <taxon>Embryophyta</taxon>
        <taxon>Tracheophyta</taxon>
        <taxon>Spermatophyta</taxon>
        <taxon>Magnoliopsida</taxon>
        <taxon>eudicotyledons</taxon>
        <taxon>Gunneridae</taxon>
        <taxon>Pentapetalae</taxon>
        <taxon>rosids</taxon>
        <taxon>fabids</taxon>
        <taxon>Fabales</taxon>
        <taxon>Fabaceae</taxon>
        <taxon>Papilionoideae</taxon>
        <taxon>50 kb inversion clade</taxon>
        <taxon>NPAAA clade</taxon>
        <taxon>Hologalegina</taxon>
        <taxon>IRL clade</taxon>
        <taxon>Trifolieae</taxon>
        <taxon>Trifolium</taxon>
    </lineage>
</organism>
<evidence type="ECO:0000313" key="3">
    <source>
        <dbReference type="Proteomes" id="UP000265520"/>
    </source>
</evidence>
<name>A0A392SNX5_9FABA</name>
<protein>
    <submittedName>
        <fullName evidence="2">Uncharacterized protein</fullName>
    </submittedName>
</protein>
<dbReference type="Proteomes" id="UP000265520">
    <property type="component" value="Unassembled WGS sequence"/>
</dbReference>
<dbReference type="AlphaFoldDB" id="A0A392SNX5"/>